<dbReference type="Proteomes" id="UP000299102">
    <property type="component" value="Unassembled WGS sequence"/>
</dbReference>
<sequence length="89" mass="10482">MAAEWSKRCSLKRTSLGENVKLLATDAVDGNNSRRYLYLTNQEFRSRIERERARNEEYATPEFKSDAEKLSRSAEWSHDNRILLDRTKT</sequence>
<proteinExistence type="predicted"/>
<dbReference type="AlphaFoldDB" id="A0A4C1X4B9"/>
<evidence type="ECO:0000313" key="2">
    <source>
        <dbReference type="EMBL" id="GBP58561.1"/>
    </source>
</evidence>
<reference evidence="2 3" key="1">
    <citation type="journal article" date="2019" name="Commun. Biol.">
        <title>The bagworm genome reveals a unique fibroin gene that provides high tensile strength.</title>
        <authorList>
            <person name="Kono N."/>
            <person name="Nakamura H."/>
            <person name="Ohtoshi R."/>
            <person name="Tomita M."/>
            <person name="Numata K."/>
            <person name="Arakawa K."/>
        </authorList>
    </citation>
    <scope>NUCLEOTIDE SEQUENCE [LARGE SCALE GENOMIC DNA]</scope>
</reference>
<gene>
    <name evidence="2" type="ORF">EVAR_34564_1</name>
</gene>
<accession>A0A4C1X4B9</accession>
<name>A0A4C1X4B9_EUMVA</name>
<feature type="region of interest" description="Disordered" evidence="1">
    <location>
        <begin position="52"/>
        <end position="74"/>
    </location>
</feature>
<comment type="caution">
    <text evidence="2">The sequence shown here is derived from an EMBL/GenBank/DDBJ whole genome shotgun (WGS) entry which is preliminary data.</text>
</comment>
<keyword evidence="3" id="KW-1185">Reference proteome</keyword>
<organism evidence="2 3">
    <name type="scientific">Eumeta variegata</name>
    <name type="common">Bagworm moth</name>
    <name type="synonym">Eumeta japonica</name>
    <dbReference type="NCBI Taxonomy" id="151549"/>
    <lineage>
        <taxon>Eukaryota</taxon>
        <taxon>Metazoa</taxon>
        <taxon>Ecdysozoa</taxon>
        <taxon>Arthropoda</taxon>
        <taxon>Hexapoda</taxon>
        <taxon>Insecta</taxon>
        <taxon>Pterygota</taxon>
        <taxon>Neoptera</taxon>
        <taxon>Endopterygota</taxon>
        <taxon>Lepidoptera</taxon>
        <taxon>Glossata</taxon>
        <taxon>Ditrysia</taxon>
        <taxon>Tineoidea</taxon>
        <taxon>Psychidae</taxon>
        <taxon>Oiketicinae</taxon>
        <taxon>Eumeta</taxon>
    </lineage>
</organism>
<evidence type="ECO:0000313" key="3">
    <source>
        <dbReference type="Proteomes" id="UP000299102"/>
    </source>
</evidence>
<dbReference type="EMBL" id="BGZK01000738">
    <property type="protein sequence ID" value="GBP58561.1"/>
    <property type="molecule type" value="Genomic_DNA"/>
</dbReference>
<protein>
    <submittedName>
        <fullName evidence="2">Uncharacterized protein</fullName>
    </submittedName>
</protein>
<evidence type="ECO:0000256" key="1">
    <source>
        <dbReference type="SAM" id="MobiDB-lite"/>
    </source>
</evidence>